<protein>
    <submittedName>
        <fullName evidence="1">Uncharacterized protein</fullName>
    </submittedName>
</protein>
<evidence type="ECO:0000313" key="2">
    <source>
        <dbReference type="Proteomes" id="UP000000724"/>
    </source>
</evidence>
<dbReference type="AlphaFoldDB" id="B6GXP4"/>
<dbReference type="HOGENOM" id="CLU_2073935_0_0_1"/>
<gene>
    <name evidence="1" type="ORF">Pc12g11650</name>
    <name evidence="1" type="ORF">PCH_Pc12g11650</name>
</gene>
<keyword evidence="2" id="KW-1185">Reference proteome</keyword>
<sequence length="118" mass="13156">MDTMHVYKDISSGFPKLTTCASLYSSDYDLHGIIAKQMVLIPPNDSEDQSQRRILRKYVVSSTAICFPKPPSASLKEREPMLIGENATWASEVITRVRGEAQEGKFCDSINRELGNSS</sequence>
<dbReference type="VEuPathDB" id="FungiDB:PCH_Pc12g11650"/>
<dbReference type="EMBL" id="AM920427">
    <property type="protein sequence ID" value="CAP80792.1"/>
    <property type="molecule type" value="Genomic_DNA"/>
</dbReference>
<organism evidence="1 2">
    <name type="scientific">Penicillium rubens (strain ATCC 28089 / DSM 1075 / NRRL 1951 / Wisconsin 54-1255)</name>
    <name type="common">Penicillium chrysogenum</name>
    <dbReference type="NCBI Taxonomy" id="500485"/>
    <lineage>
        <taxon>Eukaryota</taxon>
        <taxon>Fungi</taxon>
        <taxon>Dikarya</taxon>
        <taxon>Ascomycota</taxon>
        <taxon>Pezizomycotina</taxon>
        <taxon>Eurotiomycetes</taxon>
        <taxon>Eurotiomycetidae</taxon>
        <taxon>Eurotiales</taxon>
        <taxon>Aspergillaceae</taxon>
        <taxon>Penicillium</taxon>
        <taxon>Penicillium chrysogenum species complex</taxon>
    </lineage>
</organism>
<evidence type="ECO:0000313" key="1">
    <source>
        <dbReference type="EMBL" id="CAP80792.1"/>
    </source>
</evidence>
<proteinExistence type="predicted"/>
<reference evidence="1 2" key="1">
    <citation type="journal article" date="2008" name="Nat. Biotechnol.">
        <title>Genome sequencing and analysis of the filamentous fungus Penicillium chrysogenum.</title>
        <authorList>
            <person name="van den Berg M.A."/>
            <person name="Albang R."/>
            <person name="Albermann K."/>
            <person name="Badger J.H."/>
            <person name="Daran J.-M."/>
            <person name="Driessen A.J.M."/>
            <person name="Garcia-Estrada C."/>
            <person name="Fedorova N.D."/>
            <person name="Harris D.M."/>
            <person name="Heijne W.H.M."/>
            <person name="Joardar V.S."/>
            <person name="Kiel J.A.K.W."/>
            <person name="Kovalchuk A."/>
            <person name="Martin J.F."/>
            <person name="Nierman W.C."/>
            <person name="Nijland J.G."/>
            <person name="Pronk J.T."/>
            <person name="Roubos J.A."/>
            <person name="van der Klei I.J."/>
            <person name="van Peij N.N.M.E."/>
            <person name="Veenhuis M."/>
            <person name="von Doehren H."/>
            <person name="Wagner C."/>
            <person name="Wortman J.R."/>
            <person name="Bovenberg R.A.L."/>
        </authorList>
    </citation>
    <scope>NUCLEOTIDE SEQUENCE [LARGE SCALE GENOMIC DNA]</scope>
    <source>
        <strain evidence="2">ATCC 28089 / DSM 1075 / NRRL 1951 / Wisconsin 54-1255</strain>
    </source>
</reference>
<name>B6GXP4_PENRW</name>
<dbReference type="Proteomes" id="UP000000724">
    <property type="component" value="Contig Pc00c12"/>
</dbReference>
<accession>B6GXP4</accession>